<reference evidence="3" key="2">
    <citation type="submission" date="2020-09" db="EMBL/GenBank/DDBJ databases">
        <authorList>
            <person name="Sun Q."/>
            <person name="Zhou Y."/>
        </authorList>
    </citation>
    <scope>NUCLEOTIDE SEQUENCE</scope>
    <source>
        <strain evidence="3">CGMCC 1.15254</strain>
    </source>
</reference>
<keyword evidence="4" id="KW-1185">Reference proteome</keyword>
<name>A0A917C079_9PROT</name>
<keyword evidence="1" id="KW-0732">Signal</keyword>
<dbReference type="Proteomes" id="UP000632498">
    <property type="component" value="Unassembled WGS sequence"/>
</dbReference>
<comment type="caution">
    <text evidence="3">The sequence shown here is derived from an EMBL/GenBank/DDBJ whole genome shotgun (WGS) entry which is preliminary data.</text>
</comment>
<dbReference type="PROSITE" id="PS50914">
    <property type="entry name" value="BON"/>
    <property type="match status" value="1"/>
</dbReference>
<evidence type="ECO:0000313" key="3">
    <source>
        <dbReference type="EMBL" id="GGF61741.1"/>
    </source>
</evidence>
<dbReference type="RefSeq" id="WP_188663294.1">
    <property type="nucleotide sequence ID" value="NZ_BMHV01000008.1"/>
</dbReference>
<reference evidence="3" key="1">
    <citation type="journal article" date="2014" name="Int. J. Syst. Evol. Microbiol.">
        <title>Complete genome sequence of Corynebacterium casei LMG S-19264T (=DSM 44701T), isolated from a smear-ripened cheese.</title>
        <authorList>
            <consortium name="US DOE Joint Genome Institute (JGI-PGF)"/>
            <person name="Walter F."/>
            <person name="Albersmeier A."/>
            <person name="Kalinowski J."/>
            <person name="Ruckert C."/>
        </authorList>
    </citation>
    <scope>NUCLEOTIDE SEQUENCE</scope>
    <source>
        <strain evidence="3">CGMCC 1.15254</strain>
    </source>
</reference>
<evidence type="ECO:0000313" key="4">
    <source>
        <dbReference type="Proteomes" id="UP000632498"/>
    </source>
</evidence>
<sequence>MIKRLGYLLAIGMMFAVCSDVARAMDPADKRIYQQITREIDKTFQNNPTDLQVDVKDAIVTINGYVDTGAQRYVLEMIVRRNSDVRNFNNQIRIRGVKEKTDYTWD</sequence>
<organism evidence="3 4">
    <name type="scientific">Terasakiella brassicae</name>
    <dbReference type="NCBI Taxonomy" id="1634917"/>
    <lineage>
        <taxon>Bacteria</taxon>
        <taxon>Pseudomonadati</taxon>
        <taxon>Pseudomonadota</taxon>
        <taxon>Alphaproteobacteria</taxon>
        <taxon>Rhodospirillales</taxon>
        <taxon>Terasakiellaceae</taxon>
        <taxon>Terasakiella</taxon>
    </lineage>
</organism>
<gene>
    <name evidence="3" type="ORF">GCM10011332_14420</name>
</gene>
<evidence type="ECO:0000256" key="1">
    <source>
        <dbReference type="SAM" id="SignalP"/>
    </source>
</evidence>
<feature type="signal peptide" evidence="1">
    <location>
        <begin position="1"/>
        <end position="24"/>
    </location>
</feature>
<evidence type="ECO:0000259" key="2">
    <source>
        <dbReference type="PROSITE" id="PS50914"/>
    </source>
</evidence>
<dbReference type="AlphaFoldDB" id="A0A917C079"/>
<dbReference type="Pfam" id="PF04972">
    <property type="entry name" value="BON"/>
    <property type="match status" value="1"/>
</dbReference>
<protein>
    <recommendedName>
        <fullName evidence="2">BON domain-containing protein</fullName>
    </recommendedName>
</protein>
<proteinExistence type="predicted"/>
<dbReference type="InterPro" id="IPR007055">
    <property type="entry name" value="BON_dom"/>
</dbReference>
<feature type="chain" id="PRO_5037173650" description="BON domain-containing protein" evidence="1">
    <location>
        <begin position="25"/>
        <end position="106"/>
    </location>
</feature>
<accession>A0A917C079</accession>
<dbReference type="EMBL" id="BMHV01000008">
    <property type="protein sequence ID" value="GGF61741.1"/>
    <property type="molecule type" value="Genomic_DNA"/>
</dbReference>
<dbReference type="Gene3D" id="3.30.1340.30">
    <property type="match status" value="1"/>
</dbReference>
<feature type="domain" description="BON" evidence="2">
    <location>
        <begin position="28"/>
        <end position="96"/>
    </location>
</feature>